<gene>
    <name evidence="2" type="ORF">A2704_04500</name>
</gene>
<dbReference type="PROSITE" id="PS51186">
    <property type="entry name" value="GNAT"/>
    <property type="match status" value="1"/>
</dbReference>
<proteinExistence type="predicted"/>
<protein>
    <recommendedName>
        <fullName evidence="1">N-acetyltransferase domain-containing protein</fullName>
    </recommendedName>
</protein>
<name>A0A1F6CMA0_9BACT</name>
<dbReference type="InterPro" id="IPR000182">
    <property type="entry name" value="GNAT_dom"/>
</dbReference>
<dbReference type="Gene3D" id="3.40.630.30">
    <property type="match status" value="1"/>
</dbReference>
<sequence>MATQTGFTVRIMESSDVPQVAAFFRRVVSPSHIMGDERHLRWQFLDHPHAIAGAGTLLLWNDTKIVGHAGWIPARTKMGNRILLAGWGANFIVSEEFRERGGSVFLLREAMKRFSLLLTSGYNENAAPVLRGLGWKLLPSLTRWVGVLRSDRLGLLPANPDPPEASSIEVRPITRFEVSWDAVWNELRVLYPCTTERDSAYLNWRFVSHPFNRYHLFGAYDGSRLRGFAALRMEKAPELAGARIVDFISAPEAEVTLARGIIEAAGREGADFADFFASGPWHGTAFRKAGFLPANGGPYAEVPAFLLPVNRRRRDITFAVWYAQEVRGDDWYVVKADGDKDRAQNL</sequence>
<dbReference type="Proteomes" id="UP000176445">
    <property type="component" value="Unassembled WGS sequence"/>
</dbReference>
<evidence type="ECO:0000259" key="1">
    <source>
        <dbReference type="PROSITE" id="PS51186"/>
    </source>
</evidence>
<organism evidence="2 3">
    <name type="scientific">Candidatus Kaiserbacteria bacterium RIFCSPHIGHO2_01_FULL_54_36b</name>
    <dbReference type="NCBI Taxonomy" id="1798483"/>
    <lineage>
        <taxon>Bacteria</taxon>
        <taxon>Candidatus Kaiseribacteriota</taxon>
    </lineage>
</organism>
<accession>A0A1F6CMA0</accession>
<reference evidence="2 3" key="1">
    <citation type="journal article" date="2016" name="Nat. Commun.">
        <title>Thousands of microbial genomes shed light on interconnected biogeochemical processes in an aquifer system.</title>
        <authorList>
            <person name="Anantharaman K."/>
            <person name="Brown C.T."/>
            <person name="Hug L.A."/>
            <person name="Sharon I."/>
            <person name="Castelle C.J."/>
            <person name="Probst A.J."/>
            <person name="Thomas B.C."/>
            <person name="Singh A."/>
            <person name="Wilkins M.J."/>
            <person name="Karaoz U."/>
            <person name="Brodie E.L."/>
            <person name="Williams K.H."/>
            <person name="Hubbard S.S."/>
            <person name="Banfield J.F."/>
        </authorList>
    </citation>
    <scope>NUCLEOTIDE SEQUENCE [LARGE SCALE GENOMIC DNA]</scope>
</reference>
<comment type="caution">
    <text evidence="2">The sequence shown here is derived from an EMBL/GenBank/DDBJ whole genome shotgun (WGS) entry which is preliminary data.</text>
</comment>
<evidence type="ECO:0000313" key="2">
    <source>
        <dbReference type="EMBL" id="OGG50140.1"/>
    </source>
</evidence>
<feature type="domain" description="N-acetyltransferase" evidence="1">
    <location>
        <begin position="7"/>
        <end position="162"/>
    </location>
</feature>
<dbReference type="InterPro" id="IPR016181">
    <property type="entry name" value="Acyl_CoA_acyltransferase"/>
</dbReference>
<dbReference type="GO" id="GO:0016747">
    <property type="term" value="F:acyltransferase activity, transferring groups other than amino-acyl groups"/>
    <property type="evidence" value="ECO:0007669"/>
    <property type="project" value="InterPro"/>
</dbReference>
<dbReference type="EMBL" id="MFKW01000056">
    <property type="protein sequence ID" value="OGG50140.1"/>
    <property type="molecule type" value="Genomic_DNA"/>
</dbReference>
<dbReference type="AlphaFoldDB" id="A0A1F6CMA0"/>
<evidence type="ECO:0000313" key="3">
    <source>
        <dbReference type="Proteomes" id="UP000176445"/>
    </source>
</evidence>
<dbReference type="SUPFAM" id="SSF55729">
    <property type="entry name" value="Acyl-CoA N-acyltransferases (Nat)"/>
    <property type="match status" value="1"/>
</dbReference>